<proteinExistence type="predicted"/>
<organism evidence="2">
    <name type="scientific">Trepomonas sp. PC1</name>
    <dbReference type="NCBI Taxonomy" id="1076344"/>
    <lineage>
        <taxon>Eukaryota</taxon>
        <taxon>Metamonada</taxon>
        <taxon>Diplomonadida</taxon>
        <taxon>Hexamitidae</taxon>
        <taxon>Hexamitinae</taxon>
        <taxon>Trepomonas</taxon>
    </lineage>
</organism>
<accession>A0A146K7X1</accession>
<dbReference type="EMBL" id="GDID01003703">
    <property type="protein sequence ID" value="JAP92903.1"/>
    <property type="molecule type" value="Transcribed_RNA"/>
</dbReference>
<dbReference type="AlphaFoldDB" id="A0A146K7X1"/>
<protein>
    <submittedName>
        <fullName evidence="2">Uncharacterized protein</fullName>
    </submittedName>
</protein>
<evidence type="ECO:0000256" key="1">
    <source>
        <dbReference type="SAM" id="Coils"/>
    </source>
</evidence>
<name>A0A146K7X1_9EUKA</name>
<keyword evidence="1" id="KW-0175">Coiled coil</keyword>
<feature type="coiled-coil region" evidence="1">
    <location>
        <begin position="93"/>
        <end position="151"/>
    </location>
</feature>
<feature type="coiled-coil region" evidence="1">
    <location>
        <begin position="307"/>
        <end position="446"/>
    </location>
</feature>
<reference evidence="2" key="1">
    <citation type="submission" date="2015-07" db="EMBL/GenBank/DDBJ databases">
        <title>Adaptation to a free-living lifestyle via gene acquisitions in the diplomonad Trepomonas sp. PC1.</title>
        <authorList>
            <person name="Xu F."/>
            <person name="Jerlstrom-Hultqvist J."/>
            <person name="Kolisko M."/>
            <person name="Simpson A.G.B."/>
            <person name="Roger A.J."/>
            <person name="Svard S.G."/>
            <person name="Andersson J.O."/>
        </authorList>
    </citation>
    <scope>NUCLEOTIDE SEQUENCE</scope>
    <source>
        <strain evidence="2">PC1</strain>
    </source>
</reference>
<gene>
    <name evidence="2" type="ORF">TPC1_15004</name>
</gene>
<sequence>MENLTLESLQQVLPGDMKQANDMLKRLVLTLRERLNMSNVELQKTKDQLCSACTQQKSFNQDKDYAAALAKVVSIQADYDALLHHFDTIKEKHRSTLLQMEQNRQENEKLRQRNIDLVQQLQKFQVDLSRFNELQLILTNTQLEKEKLEELQAKTYAAQLDSQNKLSRLQFDQDQLIQQLKNQIQLQQVQVLQSEKNQKENTRLKREIQEVFQITSSQSLQELQQQLKQLKTENSSKQTELEILSAKINEERLTFAAKIDLEKKKLTENLEIQNQNMLNKQRNELENIFNQQFLSQQKQISELQHSLKQNQTESDQIKLENAQMQKDKENLQKRFEQEKLIFDQAKEKAKKRNQILNEQLNQVLQEKDELEFRIDSMQKDLRQKQSDLDELRMLNKQLQRQSESVFITTKDLQGDLQPIQIQENQLQEMEFEMEKLKDVEVQQQKKIHFQVYCQNGDAKEEFAVVCGFMAEQFQSEFSKVEEGKLLIDQKMNVFVDKQFEEAVAEGLQVGLFNQNGEALHESGINLDEIITKGETEGELDLGGVIVQIIVKIE</sequence>
<feature type="coiled-coil region" evidence="1">
    <location>
        <begin position="177"/>
        <end position="283"/>
    </location>
</feature>
<evidence type="ECO:0000313" key="2">
    <source>
        <dbReference type="EMBL" id="JAP92903.1"/>
    </source>
</evidence>